<comment type="similarity">
    <text evidence="2">Belongs to the replication factor A protein 3 family.</text>
</comment>
<organism evidence="4 5">
    <name type="scientific">Tripterygium wilfordii</name>
    <name type="common">Thunder God vine</name>
    <dbReference type="NCBI Taxonomy" id="458696"/>
    <lineage>
        <taxon>Eukaryota</taxon>
        <taxon>Viridiplantae</taxon>
        <taxon>Streptophyta</taxon>
        <taxon>Embryophyta</taxon>
        <taxon>Tracheophyta</taxon>
        <taxon>Spermatophyta</taxon>
        <taxon>Magnoliopsida</taxon>
        <taxon>eudicotyledons</taxon>
        <taxon>Gunneridae</taxon>
        <taxon>Pentapetalae</taxon>
        <taxon>rosids</taxon>
        <taxon>fabids</taxon>
        <taxon>Celastrales</taxon>
        <taxon>Celastraceae</taxon>
        <taxon>Tripterygium</taxon>
    </lineage>
</organism>
<dbReference type="SUPFAM" id="SSF50249">
    <property type="entry name" value="Nucleic acid-binding proteins"/>
    <property type="match status" value="1"/>
</dbReference>
<evidence type="ECO:0000256" key="1">
    <source>
        <dbReference type="ARBA" id="ARBA00004123"/>
    </source>
</evidence>
<dbReference type="GO" id="GO:0006260">
    <property type="term" value="P:DNA replication"/>
    <property type="evidence" value="ECO:0007669"/>
    <property type="project" value="InterPro"/>
</dbReference>
<evidence type="ECO:0000313" key="4">
    <source>
        <dbReference type="EMBL" id="KAF5747797.1"/>
    </source>
</evidence>
<evidence type="ECO:0000256" key="3">
    <source>
        <dbReference type="ARBA" id="ARBA00023242"/>
    </source>
</evidence>
<proteinExistence type="inferred from homology"/>
<dbReference type="EMBL" id="JAAARO010000005">
    <property type="protein sequence ID" value="KAF5747797.1"/>
    <property type="molecule type" value="Genomic_DNA"/>
</dbReference>
<dbReference type="Gene3D" id="2.40.50.140">
    <property type="entry name" value="Nucleic acid-binding proteins"/>
    <property type="match status" value="1"/>
</dbReference>
<dbReference type="InParanoid" id="A0A7J7DNA9"/>
<dbReference type="GO" id="GO:0031981">
    <property type="term" value="C:nuclear lumen"/>
    <property type="evidence" value="ECO:0007669"/>
    <property type="project" value="UniProtKB-ARBA"/>
</dbReference>
<dbReference type="Proteomes" id="UP000593562">
    <property type="component" value="Unassembled WGS sequence"/>
</dbReference>
<evidence type="ECO:0000313" key="5">
    <source>
        <dbReference type="Proteomes" id="UP000593562"/>
    </source>
</evidence>
<evidence type="ECO:0000256" key="2">
    <source>
        <dbReference type="ARBA" id="ARBA00009761"/>
    </source>
</evidence>
<dbReference type="FunCoup" id="A0A7J7DNA9">
    <property type="interactions" value="294"/>
</dbReference>
<dbReference type="InterPro" id="IPR013970">
    <property type="entry name" value="Rfa2"/>
</dbReference>
<dbReference type="GO" id="GO:0003677">
    <property type="term" value="F:DNA binding"/>
    <property type="evidence" value="ECO:0007669"/>
    <property type="project" value="InterPro"/>
</dbReference>
<keyword evidence="5" id="KW-1185">Reference proteome</keyword>
<sequence length="116" mass="12270">MNTSNPAVFVNGGLLSMYVGRRVRTVIQVLRSERGVVVGKSTDNMELVVKGSPPSVPLSTFVEVIGIADGEKSIRADIWTNFGDTFGMTLIATISSANLQTGSLSTCSSEVEAAIF</sequence>
<dbReference type="Pfam" id="PF08661">
    <property type="entry name" value="Rep_fac-A_3"/>
    <property type="match status" value="1"/>
</dbReference>
<dbReference type="PANTHER" id="PTHR47058:SF3">
    <property type="entry name" value="REPLICATION PROTEIN A 14 KDA SUBUNIT A-RELATED"/>
    <property type="match status" value="1"/>
</dbReference>
<gene>
    <name evidence="4" type="ORF">HS088_TW05G00524</name>
</gene>
<dbReference type="GO" id="GO:0006310">
    <property type="term" value="P:DNA recombination"/>
    <property type="evidence" value="ECO:0007669"/>
    <property type="project" value="InterPro"/>
</dbReference>
<comment type="subcellular location">
    <subcellularLocation>
        <location evidence="1">Nucleus</location>
    </subcellularLocation>
</comment>
<dbReference type="GO" id="GO:0006281">
    <property type="term" value="P:DNA repair"/>
    <property type="evidence" value="ECO:0007669"/>
    <property type="project" value="InterPro"/>
</dbReference>
<dbReference type="PANTHER" id="PTHR47058">
    <property type="entry name" value="REPLICATION PROTEIN A 14 KDA SUBUNIT A-RELATED"/>
    <property type="match status" value="1"/>
</dbReference>
<name>A0A7J7DNA9_TRIWF</name>
<reference evidence="4 5" key="1">
    <citation type="journal article" date="2020" name="Nat. Commun.">
        <title>Genome of Tripterygium wilfordii and identification of cytochrome P450 involved in triptolide biosynthesis.</title>
        <authorList>
            <person name="Tu L."/>
            <person name="Su P."/>
            <person name="Zhang Z."/>
            <person name="Gao L."/>
            <person name="Wang J."/>
            <person name="Hu T."/>
            <person name="Zhou J."/>
            <person name="Zhang Y."/>
            <person name="Zhao Y."/>
            <person name="Liu Y."/>
            <person name="Song Y."/>
            <person name="Tong Y."/>
            <person name="Lu Y."/>
            <person name="Yang J."/>
            <person name="Xu C."/>
            <person name="Jia M."/>
            <person name="Peters R.J."/>
            <person name="Huang L."/>
            <person name="Gao W."/>
        </authorList>
    </citation>
    <scope>NUCLEOTIDE SEQUENCE [LARGE SCALE GENOMIC DNA]</scope>
    <source>
        <strain evidence="5">cv. XIE 37</strain>
        <tissue evidence="4">Leaf</tissue>
    </source>
</reference>
<dbReference type="AlphaFoldDB" id="A0A7J7DNA9"/>
<accession>A0A7J7DNA9</accession>
<keyword evidence="3" id="KW-0539">Nucleus</keyword>
<protein>
    <submittedName>
        <fullName evidence="4">Replication protein A 14 kDa subunit B</fullName>
    </submittedName>
</protein>
<dbReference type="InterPro" id="IPR012340">
    <property type="entry name" value="NA-bd_OB-fold"/>
</dbReference>
<comment type="caution">
    <text evidence="4">The sequence shown here is derived from an EMBL/GenBank/DDBJ whole genome shotgun (WGS) entry which is preliminary data.</text>
</comment>